<protein>
    <submittedName>
        <fullName evidence="2">Uncharacterized protein</fullName>
    </submittedName>
</protein>
<reference evidence="2" key="3">
    <citation type="submission" date="2024-01" db="EMBL/GenBank/DDBJ databases">
        <authorList>
            <person name="Coelho M.A."/>
            <person name="David-Palma M."/>
            <person name="Shea T."/>
            <person name="Sun S."/>
            <person name="Cuomo C.A."/>
            <person name="Heitman J."/>
        </authorList>
    </citation>
    <scope>NUCLEOTIDE SEQUENCE</scope>
    <source>
        <strain evidence="2">CBS 7841</strain>
    </source>
</reference>
<dbReference type="EMBL" id="CP143786">
    <property type="protein sequence ID" value="WVN87504.1"/>
    <property type="molecule type" value="Genomic_DNA"/>
</dbReference>
<keyword evidence="1" id="KW-0472">Membrane</keyword>
<dbReference type="RefSeq" id="XP_066068204.1">
    <property type="nucleotide sequence ID" value="XM_066212107.1"/>
</dbReference>
<feature type="transmembrane region" description="Helical" evidence="1">
    <location>
        <begin position="87"/>
        <end position="109"/>
    </location>
</feature>
<name>A0AAJ8JSA8_9TREE</name>
<keyword evidence="3" id="KW-1185">Reference proteome</keyword>
<evidence type="ECO:0000256" key="1">
    <source>
        <dbReference type="SAM" id="Phobius"/>
    </source>
</evidence>
<reference evidence="2" key="1">
    <citation type="submission" date="2016-06" db="EMBL/GenBank/DDBJ databases">
        <authorList>
            <person name="Cuomo C."/>
            <person name="Litvintseva A."/>
            <person name="Heitman J."/>
            <person name="Chen Y."/>
            <person name="Sun S."/>
            <person name="Springer D."/>
            <person name="Dromer F."/>
            <person name="Young S."/>
            <person name="Zeng Q."/>
            <person name="Chapman S."/>
            <person name="Gujja S."/>
            <person name="Saif S."/>
            <person name="Birren B."/>
        </authorList>
    </citation>
    <scope>NUCLEOTIDE SEQUENCE</scope>
    <source>
        <strain evidence="2">CBS 7841</strain>
    </source>
</reference>
<keyword evidence="1" id="KW-0812">Transmembrane</keyword>
<evidence type="ECO:0000313" key="3">
    <source>
        <dbReference type="Proteomes" id="UP000094043"/>
    </source>
</evidence>
<feature type="transmembrane region" description="Helical" evidence="1">
    <location>
        <begin position="20"/>
        <end position="45"/>
    </location>
</feature>
<dbReference type="PANTHER" id="PTHR40465">
    <property type="entry name" value="CHROMOSOME 1, WHOLE GENOME SHOTGUN SEQUENCE"/>
    <property type="match status" value="1"/>
</dbReference>
<sequence>MASLENIAKAIVVANPSRQLGPLVIALGVDSYLMGMIGNQFFRYVMTTEHEARHIRFIVYFATTVAAVTTCLLDTPEMGKAAKVFFYLWPSACIAADTITTSSILWGLYHSRTGWNATDMLVVKLMRVAAVVLMVWSNKMSPISILFVIILPKLYLTGALSVLNSRDTIRQKGSTFYTDTDFSSKSHSKHQQESVSVSTQTFVECSPSAELPRLGLNRSLAEQMKHPMEDLESGISLPALSVNSSKDHVLLTVR</sequence>
<dbReference type="PANTHER" id="PTHR40465:SF1">
    <property type="entry name" value="DUF6534 DOMAIN-CONTAINING PROTEIN"/>
    <property type="match status" value="1"/>
</dbReference>
<gene>
    <name evidence="2" type="ORF">L203_102686</name>
</gene>
<feature type="transmembrane region" description="Helical" evidence="1">
    <location>
        <begin position="57"/>
        <end position="75"/>
    </location>
</feature>
<proteinExistence type="predicted"/>
<dbReference type="AlphaFoldDB" id="A0AAJ8JSA8"/>
<accession>A0AAJ8JSA8</accession>
<organism evidence="2 3">
    <name type="scientific">Cryptococcus depauperatus CBS 7841</name>
    <dbReference type="NCBI Taxonomy" id="1295531"/>
    <lineage>
        <taxon>Eukaryota</taxon>
        <taxon>Fungi</taxon>
        <taxon>Dikarya</taxon>
        <taxon>Basidiomycota</taxon>
        <taxon>Agaricomycotina</taxon>
        <taxon>Tremellomycetes</taxon>
        <taxon>Tremellales</taxon>
        <taxon>Cryptococcaceae</taxon>
        <taxon>Cryptococcus</taxon>
    </lineage>
</organism>
<dbReference type="KEGG" id="cdep:91086897"/>
<dbReference type="GeneID" id="91086897"/>
<reference evidence="2" key="2">
    <citation type="journal article" date="2022" name="Elife">
        <title>Obligate sexual reproduction of a homothallic fungus closely related to the Cryptococcus pathogenic species complex.</title>
        <authorList>
            <person name="Passer A.R."/>
            <person name="Clancey S.A."/>
            <person name="Shea T."/>
            <person name="David-Palma M."/>
            <person name="Averette A.F."/>
            <person name="Boekhout T."/>
            <person name="Porcel B.M."/>
            <person name="Nowrousian M."/>
            <person name="Cuomo C.A."/>
            <person name="Sun S."/>
            <person name="Heitman J."/>
            <person name="Coelho M.A."/>
        </authorList>
    </citation>
    <scope>NUCLEOTIDE SEQUENCE</scope>
    <source>
        <strain evidence="2">CBS 7841</strain>
    </source>
</reference>
<keyword evidence="1" id="KW-1133">Transmembrane helix</keyword>
<dbReference type="Proteomes" id="UP000094043">
    <property type="component" value="Chromosome 3"/>
</dbReference>
<evidence type="ECO:0000313" key="2">
    <source>
        <dbReference type="EMBL" id="WVN87504.1"/>
    </source>
</evidence>